<dbReference type="SUPFAM" id="SSF46689">
    <property type="entry name" value="Homeodomain-like"/>
    <property type="match status" value="1"/>
</dbReference>
<dbReference type="Proteomes" id="UP000215145">
    <property type="component" value="Unassembled WGS sequence"/>
</dbReference>
<protein>
    <recommendedName>
        <fullName evidence="3">HTH araC/xylS-type domain-containing protein</fullName>
    </recommendedName>
</protein>
<evidence type="ECO:0000259" key="3">
    <source>
        <dbReference type="PROSITE" id="PS01124"/>
    </source>
</evidence>
<evidence type="ECO:0000256" key="2">
    <source>
        <dbReference type="ARBA" id="ARBA00023163"/>
    </source>
</evidence>
<keyword evidence="2" id="KW-0804">Transcription</keyword>
<dbReference type="Gene3D" id="1.10.10.60">
    <property type="entry name" value="Homeodomain-like"/>
    <property type="match status" value="1"/>
</dbReference>
<evidence type="ECO:0000313" key="4">
    <source>
        <dbReference type="EMBL" id="OXM15188.1"/>
    </source>
</evidence>
<feature type="domain" description="HTH araC/xylS-type" evidence="3">
    <location>
        <begin position="1"/>
        <end position="54"/>
    </location>
</feature>
<dbReference type="Pfam" id="PF12833">
    <property type="entry name" value="HTH_18"/>
    <property type="match status" value="1"/>
</dbReference>
<reference evidence="4 5" key="1">
    <citation type="submission" date="2017-07" db="EMBL/GenBank/DDBJ databases">
        <title>Paenibacillus herberti R33 genome sequencing and assembly.</title>
        <authorList>
            <person name="Su W."/>
        </authorList>
    </citation>
    <scope>NUCLEOTIDE SEQUENCE [LARGE SCALE GENOMIC DNA]</scope>
    <source>
        <strain evidence="4 5">R33</strain>
    </source>
</reference>
<accession>A0A229NZA4</accession>
<dbReference type="GO" id="GO:0003700">
    <property type="term" value="F:DNA-binding transcription factor activity"/>
    <property type="evidence" value="ECO:0007669"/>
    <property type="project" value="InterPro"/>
</dbReference>
<dbReference type="OrthoDB" id="345425at2"/>
<dbReference type="InterPro" id="IPR018060">
    <property type="entry name" value="HTH_AraC"/>
</dbReference>
<gene>
    <name evidence="4" type="ORF">CGZ75_00080</name>
</gene>
<proteinExistence type="predicted"/>
<name>A0A229NZA4_9BACL</name>
<dbReference type="GO" id="GO:0043565">
    <property type="term" value="F:sequence-specific DNA binding"/>
    <property type="evidence" value="ECO:0007669"/>
    <property type="project" value="InterPro"/>
</dbReference>
<comment type="caution">
    <text evidence="4">The sequence shown here is derived from an EMBL/GenBank/DDBJ whole genome shotgun (WGS) entry which is preliminary data.</text>
</comment>
<evidence type="ECO:0000256" key="1">
    <source>
        <dbReference type="ARBA" id="ARBA00023015"/>
    </source>
</evidence>
<dbReference type="InterPro" id="IPR009057">
    <property type="entry name" value="Homeodomain-like_sf"/>
</dbReference>
<evidence type="ECO:0000313" key="5">
    <source>
        <dbReference type="Proteomes" id="UP000215145"/>
    </source>
</evidence>
<sequence>MERPQAFRFVLFHSSISVRTTALKTGAIAEAVGYWDTAHFYRHFKKVTGVAPAQ</sequence>
<organism evidence="4 5">
    <name type="scientific">Paenibacillus herberti</name>
    <dbReference type="NCBI Taxonomy" id="1619309"/>
    <lineage>
        <taxon>Bacteria</taxon>
        <taxon>Bacillati</taxon>
        <taxon>Bacillota</taxon>
        <taxon>Bacilli</taxon>
        <taxon>Bacillales</taxon>
        <taxon>Paenibacillaceae</taxon>
        <taxon>Paenibacillus</taxon>
    </lineage>
</organism>
<dbReference type="AlphaFoldDB" id="A0A229NZA4"/>
<dbReference type="EMBL" id="NMUQ01000001">
    <property type="protein sequence ID" value="OXM15188.1"/>
    <property type="molecule type" value="Genomic_DNA"/>
</dbReference>
<dbReference type="PROSITE" id="PS01124">
    <property type="entry name" value="HTH_ARAC_FAMILY_2"/>
    <property type="match status" value="1"/>
</dbReference>
<keyword evidence="5" id="KW-1185">Reference proteome</keyword>
<keyword evidence="1" id="KW-0805">Transcription regulation</keyword>